<feature type="non-terminal residue" evidence="2">
    <location>
        <position position="1"/>
    </location>
</feature>
<feature type="compositionally biased region" description="Basic and acidic residues" evidence="1">
    <location>
        <begin position="156"/>
        <end position="166"/>
    </location>
</feature>
<proteinExistence type="evidence at transcript level"/>
<evidence type="ECO:0000313" key="2">
    <source>
        <dbReference type="EMBL" id="JAP68680.1"/>
    </source>
</evidence>
<dbReference type="AlphaFoldDB" id="A0A131XRG6"/>
<accession>A0A131XRG6</accession>
<feature type="region of interest" description="Disordered" evidence="1">
    <location>
        <begin position="145"/>
        <end position="166"/>
    </location>
</feature>
<feature type="region of interest" description="Disordered" evidence="1">
    <location>
        <begin position="1"/>
        <end position="45"/>
    </location>
</feature>
<evidence type="ECO:0000256" key="1">
    <source>
        <dbReference type="SAM" id="MobiDB-lite"/>
    </source>
</evidence>
<reference evidence="2" key="1">
    <citation type="submission" date="2016-02" db="EMBL/GenBank/DDBJ databases">
        <title>RNAseq analyses of the midgut from blood- or serum-fed Ixodes ricinus ticks.</title>
        <authorList>
            <person name="Perner J."/>
            <person name="Provaznik J."/>
            <person name="Schrenkova J."/>
            <person name="Urbanova V."/>
            <person name="Ribeiro J.M."/>
            <person name="Kopacek P."/>
        </authorList>
    </citation>
    <scope>NUCLEOTIDE SEQUENCE</scope>
    <source>
        <tissue evidence="2">Gut</tissue>
    </source>
</reference>
<dbReference type="EMBL" id="GEFM01007116">
    <property type="protein sequence ID" value="JAP68680.1"/>
    <property type="molecule type" value="mRNA"/>
</dbReference>
<protein>
    <recommendedName>
        <fullName evidence="3">Tick transposon</fullName>
    </recommendedName>
</protein>
<name>A0A131XRG6_IXORI</name>
<organism evidence="2">
    <name type="scientific">Ixodes ricinus</name>
    <name type="common">Common tick</name>
    <name type="synonym">Acarus ricinus</name>
    <dbReference type="NCBI Taxonomy" id="34613"/>
    <lineage>
        <taxon>Eukaryota</taxon>
        <taxon>Metazoa</taxon>
        <taxon>Ecdysozoa</taxon>
        <taxon>Arthropoda</taxon>
        <taxon>Chelicerata</taxon>
        <taxon>Arachnida</taxon>
        <taxon>Acari</taxon>
        <taxon>Parasitiformes</taxon>
        <taxon>Ixodida</taxon>
        <taxon>Ixodoidea</taxon>
        <taxon>Ixodidae</taxon>
        <taxon>Ixodinae</taxon>
        <taxon>Ixodes</taxon>
    </lineage>
</organism>
<feature type="compositionally biased region" description="Basic and acidic residues" evidence="1">
    <location>
        <begin position="19"/>
        <end position="32"/>
    </location>
</feature>
<sequence length="166" mass="19243">DPSVVKETAKQRRRRTLRHLREGREERPDEQLRPAPPMPNDLPKSTQTLTRRLATNTVLSPALRHKFFSDDPDEGACRRCRRTATAAHVVWECERHARLRKTKLEDLPDGIRPATYANWILPTSRDKAIVSLLWTKLVKFVYTDDDPGGRLRSSLRRSDQHPPRPP</sequence>
<evidence type="ECO:0008006" key="3">
    <source>
        <dbReference type="Google" id="ProtNLM"/>
    </source>
</evidence>